<protein>
    <submittedName>
        <fullName evidence="1">Uncharacterized protein</fullName>
    </submittedName>
</protein>
<sequence length="105" mass="12384">MTAKQRYKAIMEVMEYDDPDAFMSDVALSEEFESAKITNKLCNDLRRLWHICHDPIASMLGDRQMTDAAIELCVSYKTLQKWCYDERECPIYVKLYIADTLKYLK</sequence>
<dbReference type="EMBL" id="BK015297">
    <property type="protein sequence ID" value="DAE00016.1"/>
    <property type="molecule type" value="Genomic_DNA"/>
</dbReference>
<evidence type="ECO:0000313" key="1">
    <source>
        <dbReference type="EMBL" id="DAE00016.1"/>
    </source>
</evidence>
<proteinExistence type="predicted"/>
<reference evidence="1" key="1">
    <citation type="journal article" date="2021" name="Proc. Natl. Acad. Sci. U.S.A.">
        <title>A Catalog of Tens of Thousands of Viruses from Human Metagenomes Reveals Hidden Associations with Chronic Diseases.</title>
        <authorList>
            <person name="Tisza M.J."/>
            <person name="Buck C.B."/>
        </authorList>
    </citation>
    <scope>NUCLEOTIDE SEQUENCE</scope>
    <source>
        <strain evidence="1">CtiMP24</strain>
    </source>
</reference>
<name>A0A8S5P057_9CAUD</name>
<accession>A0A8S5P057</accession>
<organism evidence="1">
    <name type="scientific">Siphoviridae sp. ctiMP24</name>
    <dbReference type="NCBI Taxonomy" id="2825621"/>
    <lineage>
        <taxon>Viruses</taxon>
        <taxon>Duplodnaviria</taxon>
        <taxon>Heunggongvirae</taxon>
        <taxon>Uroviricota</taxon>
        <taxon>Caudoviricetes</taxon>
    </lineage>
</organism>